<proteinExistence type="predicted"/>
<name>A0A1H4FWL2_9GAMM</name>
<evidence type="ECO:0000313" key="1">
    <source>
        <dbReference type="EMBL" id="SEB01743.1"/>
    </source>
</evidence>
<accession>A0A1H4FWL2</accession>
<reference evidence="2" key="1">
    <citation type="submission" date="2016-10" db="EMBL/GenBank/DDBJ databases">
        <authorList>
            <person name="Varghese N."/>
            <person name="Submissions S."/>
        </authorList>
    </citation>
    <scope>NUCLEOTIDE SEQUENCE [LARGE SCALE GENOMIC DNA]</scope>
    <source>
        <strain evidence="2">DSM 11526</strain>
    </source>
</reference>
<dbReference type="Proteomes" id="UP000242469">
    <property type="component" value="Unassembled WGS sequence"/>
</dbReference>
<protein>
    <recommendedName>
        <fullName evidence="3">DUF4388 domain-containing protein</fullName>
    </recommendedName>
</protein>
<dbReference type="AlphaFoldDB" id="A0A1H4FWL2"/>
<dbReference type="OrthoDB" id="6089286at2"/>
<keyword evidence="2" id="KW-1185">Reference proteome</keyword>
<evidence type="ECO:0008006" key="3">
    <source>
        <dbReference type="Google" id="ProtNLM"/>
    </source>
</evidence>
<organism evidence="1 2">
    <name type="scientific">Marinobacterium iners DSM 11526</name>
    <dbReference type="NCBI Taxonomy" id="1122198"/>
    <lineage>
        <taxon>Bacteria</taxon>
        <taxon>Pseudomonadati</taxon>
        <taxon>Pseudomonadota</taxon>
        <taxon>Gammaproteobacteria</taxon>
        <taxon>Oceanospirillales</taxon>
        <taxon>Oceanospirillaceae</taxon>
        <taxon>Marinobacterium</taxon>
    </lineage>
</organism>
<evidence type="ECO:0000313" key="2">
    <source>
        <dbReference type="Proteomes" id="UP000242469"/>
    </source>
</evidence>
<sequence>MGTLAADFGGLTAQLFELVQQRATGTLFVVSADNHAAQVVLSKGQLLGVAYNGLHNENAVAQLASLAPLRFSFTPELIYPLMETLLPDQAEQLLERLGYRDTPAVAHPLVEEDEPTDSVAAPDGSRTPLMVYRGRVIQG</sequence>
<gene>
    <name evidence="1" type="ORF">SAMN02745729_11328</name>
</gene>
<dbReference type="STRING" id="1122198.SAMN02745729_11328"/>
<dbReference type="RefSeq" id="WP_091827277.1">
    <property type="nucleotide sequence ID" value="NZ_FNRJ01000013.1"/>
</dbReference>
<dbReference type="EMBL" id="FNRJ01000013">
    <property type="protein sequence ID" value="SEB01743.1"/>
    <property type="molecule type" value="Genomic_DNA"/>
</dbReference>